<reference evidence="1" key="1">
    <citation type="journal article" date="2012" name="Science">
        <title>Fermentation, hydrogen, and sulfur metabolism in multiple uncultivated bacterial phyla.</title>
        <authorList>
            <person name="Wrighton K.C."/>
            <person name="Thomas B.C."/>
            <person name="Sharon I."/>
            <person name="Miller C.S."/>
            <person name="Castelle C.J."/>
            <person name="VerBerkmoes N.C."/>
            <person name="Wilkins M.J."/>
            <person name="Hettich R.L."/>
            <person name="Lipton M.S."/>
            <person name="Williams K.H."/>
            <person name="Long P.E."/>
            <person name="Banfield J.F."/>
        </authorList>
    </citation>
    <scope>NUCLEOTIDE SEQUENCE [LARGE SCALE GENOMIC DNA]</scope>
</reference>
<protein>
    <submittedName>
        <fullName evidence="1">Uncharacterized protein</fullName>
    </submittedName>
</protein>
<proteinExistence type="predicted"/>
<dbReference type="AlphaFoldDB" id="K2BX63"/>
<name>K2BX63_9BACT</name>
<organism evidence="1">
    <name type="scientific">uncultured bacterium</name>
    <name type="common">gcode 4</name>
    <dbReference type="NCBI Taxonomy" id="1234023"/>
    <lineage>
        <taxon>Bacteria</taxon>
        <taxon>environmental samples</taxon>
    </lineage>
</organism>
<comment type="caution">
    <text evidence="1">The sequence shown here is derived from an EMBL/GenBank/DDBJ whole genome shotgun (WGS) entry which is preliminary data.</text>
</comment>
<accession>K2BX63</accession>
<gene>
    <name evidence="1" type="ORF">ACD_49C00009G0014</name>
</gene>
<dbReference type="EMBL" id="AMFJ01021595">
    <property type="protein sequence ID" value="EKD66789.1"/>
    <property type="molecule type" value="Genomic_DNA"/>
</dbReference>
<evidence type="ECO:0000313" key="1">
    <source>
        <dbReference type="EMBL" id="EKD66789.1"/>
    </source>
</evidence>
<sequence length="113" mass="14038">MFSVVLSEEVIYDIDNFIDSYRKIFLNRFLDTGIFNEDLIRKNYIELSKEFRNNIYNEIDIKLKRERILWKMVIDELKYSIFIIVWNYSILLNYIENIEDKIRFVENINFYKK</sequence>